<dbReference type="GO" id="GO:0016791">
    <property type="term" value="F:phosphatase activity"/>
    <property type="evidence" value="ECO:0007669"/>
    <property type="project" value="TreeGrafter"/>
</dbReference>
<dbReference type="InterPro" id="IPR029052">
    <property type="entry name" value="Metallo-depent_PP-like"/>
</dbReference>
<dbReference type="Gene3D" id="3.60.21.10">
    <property type="match status" value="1"/>
</dbReference>
<dbReference type="PANTHER" id="PTHR42850:SF8">
    <property type="entry name" value="SERINE_THREONINE-PROTEIN PHOSPHATASE 2"/>
    <property type="match status" value="1"/>
</dbReference>
<dbReference type="Proteomes" id="UP000198827">
    <property type="component" value="Chromosome I"/>
</dbReference>
<dbReference type="GO" id="GO:0110154">
    <property type="term" value="P:RNA decapping"/>
    <property type="evidence" value="ECO:0007669"/>
    <property type="project" value="TreeGrafter"/>
</dbReference>
<evidence type="ECO:0000313" key="3">
    <source>
        <dbReference type="Proteomes" id="UP000198827"/>
    </source>
</evidence>
<accession>A0A1H0L8S1</accession>
<name>A0A1H0L8S1_9PSED</name>
<evidence type="ECO:0000313" key="2">
    <source>
        <dbReference type="EMBL" id="SDO64340.1"/>
    </source>
</evidence>
<dbReference type="InterPro" id="IPR050126">
    <property type="entry name" value="Ap4A_hydrolase"/>
</dbReference>
<evidence type="ECO:0000259" key="1">
    <source>
        <dbReference type="Pfam" id="PF00149"/>
    </source>
</evidence>
<dbReference type="InterPro" id="IPR004843">
    <property type="entry name" value="Calcineurin-like_PHP"/>
</dbReference>
<dbReference type="PANTHER" id="PTHR42850">
    <property type="entry name" value="METALLOPHOSPHOESTERASE"/>
    <property type="match status" value="1"/>
</dbReference>
<dbReference type="AlphaFoldDB" id="A0A1H0L8S1"/>
<dbReference type="Pfam" id="PF00149">
    <property type="entry name" value="Metallophos"/>
    <property type="match status" value="1"/>
</dbReference>
<organism evidence="2 3">
    <name type="scientific">Pseudomonas arsenicoxydans</name>
    <dbReference type="NCBI Taxonomy" id="702115"/>
    <lineage>
        <taxon>Bacteria</taxon>
        <taxon>Pseudomonadati</taxon>
        <taxon>Pseudomonadota</taxon>
        <taxon>Gammaproteobacteria</taxon>
        <taxon>Pseudomonadales</taxon>
        <taxon>Pseudomonadaceae</taxon>
        <taxon>Pseudomonas</taxon>
    </lineage>
</organism>
<proteinExistence type="predicted"/>
<dbReference type="RefSeq" id="WP_090182593.1">
    <property type="nucleotide sequence ID" value="NZ_LT629705.1"/>
</dbReference>
<dbReference type="OrthoDB" id="5296354at2"/>
<protein>
    <submittedName>
        <fullName evidence="2">Serine/threonine protein phosphatase 1</fullName>
    </submittedName>
</protein>
<dbReference type="GO" id="GO:0008803">
    <property type="term" value="F:bis(5'-nucleosyl)-tetraphosphatase (symmetrical) activity"/>
    <property type="evidence" value="ECO:0007669"/>
    <property type="project" value="TreeGrafter"/>
</dbReference>
<dbReference type="SUPFAM" id="SSF56300">
    <property type="entry name" value="Metallo-dependent phosphatases"/>
    <property type="match status" value="1"/>
</dbReference>
<dbReference type="GO" id="GO:0005737">
    <property type="term" value="C:cytoplasm"/>
    <property type="evidence" value="ECO:0007669"/>
    <property type="project" value="TreeGrafter"/>
</dbReference>
<reference evidence="2 3" key="1">
    <citation type="submission" date="2016-10" db="EMBL/GenBank/DDBJ databases">
        <authorList>
            <person name="de Groot N.N."/>
        </authorList>
    </citation>
    <scope>NUCLEOTIDE SEQUENCE [LARGE SCALE GENOMIC DNA]</scope>
    <source>
        <strain evidence="2 3">CECT 7543</strain>
    </source>
</reference>
<gene>
    <name evidence="2" type="ORF">SAMN04489798_3478</name>
</gene>
<feature type="domain" description="Calcineurin-like phosphoesterase" evidence="1">
    <location>
        <begin position="23"/>
        <end position="184"/>
    </location>
</feature>
<dbReference type="EMBL" id="LT629705">
    <property type="protein sequence ID" value="SDO64340.1"/>
    <property type="molecule type" value="Genomic_DNA"/>
</dbReference>
<sequence>MHELPEVPGVKRFAANPVGRDIAVGDIHGHFTRLQAALEAARFNPKVDRLFSVGDLIDRGPECPDALDWLDKPWFHPVCGNHDDYVVHFDTCDVDSWIFNGGLWFTKLSQAEREQFAAKFAGLPIAIEVETAQGLIGIVHADCPFPSWEQMRKELQFPESGQRLRQVQNRIMWSRSRIDQLERHGVEGLRALIVGHTPLQQPVRLGNVIHIDTAGWKPGLGYFTLLNLATLETV</sequence>